<evidence type="ECO:0000313" key="2">
    <source>
        <dbReference type="EMBL" id="AIO00274.1"/>
    </source>
</evidence>
<organism evidence="2 3">
    <name type="scientific">Leishmania panamensis</name>
    <dbReference type="NCBI Taxonomy" id="5679"/>
    <lineage>
        <taxon>Eukaryota</taxon>
        <taxon>Discoba</taxon>
        <taxon>Euglenozoa</taxon>
        <taxon>Kinetoplastea</taxon>
        <taxon>Metakinetoplastina</taxon>
        <taxon>Trypanosomatida</taxon>
        <taxon>Trypanosomatidae</taxon>
        <taxon>Leishmaniinae</taxon>
        <taxon>Leishmania</taxon>
        <taxon>Leishmania guyanensis species complex</taxon>
    </lineage>
</organism>
<dbReference type="Pfam" id="PF00481">
    <property type="entry name" value="PP2C"/>
    <property type="match status" value="1"/>
</dbReference>
<dbReference type="RefSeq" id="XP_010701074.1">
    <property type="nucleotide sequence ID" value="XM_010702772.1"/>
</dbReference>
<protein>
    <submittedName>
        <fullName evidence="2">Phosphatase 2C, putative</fullName>
        <ecNumber evidence="2">3.1.3.16</ecNumber>
    </submittedName>
</protein>
<dbReference type="OrthoDB" id="10264738at2759"/>
<dbReference type="SUPFAM" id="SSF81606">
    <property type="entry name" value="PP2C-like"/>
    <property type="match status" value="1"/>
</dbReference>
<dbReference type="PROSITE" id="PS51746">
    <property type="entry name" value="PPM_2"/>
    <property type="match status" value="1"/>
</dbReference>
<feature type="domain" description="PPM-type phosphatase" evidence="1">
    <location>
        <begin position="23"/>
        <end position="273"/>
    </location>
</feature>
<dbReference type="EC" id="3.1.3.16" evidence="2"/>
<reference evidence="2 3" key="1">
    <citation type="journal article" date="2015" name="Sci. Rep.">
        <title>The genome of Leishmania panamensis: insights into genomics of the L. (Viannia) subgenus.</title>
        <authorList>
            <person name="Llanes A."/>
            <person name="Restrepo C.M."/>
            <person name="Vecchio G.D."/>
            <person name="Anguizola F.J."/>
            <person name="Lleonart R."/>
        </authorList>
    </citation>
    <scope>NUCLEOTIDE SEQUENCE [LARGE SCALE GENOMIC DNA]</scope>
    <source>
        <strain evidence="2 3">MHOM/PA/94/PSC-1</strain>
    </source>
</reference>
<dbReference type="VEuPathDB" id="TriTrypDB:LPMP_300390"/>
<dbReference type="SMART" id="SM00332">
    <property type="entry name" value="PP2Cc"/>
    <property type="match status" value="1"/>
</dbReference>
<keyword evidence="3" id="KW-1185">Reference proteome</keyword>
<dbReference type="GO" id="GO:0004722">
    <property type="term" value="F:protein serine/threonine phosphatase activity"/>
    <property type="evidence" value="ECO:0007669"/>
    <property type="project" value="UniProtKB-EC"/>
</dbReference>
<dbReference type="AlphaFoldDB" id="A0A088RW81"/>
<sequence length="384" mass="41772">MGLMLPKPILSKVVDRAGSSFVNSACASQNGFRNSMEDAHMLVASDDADVAYFGIFDGHSNAECSAYVARELPQLLKKLPEPITAEMLEKICVEVDEAYMKAYVEGGSTGTFCIIRKDLTVTIANVGDSRILVCRDGKLIFATEDHKPYVQEEMERIVACGGSVVSNRVDGDLAVSRAFGDASFKVKGAKDYRKQKVIAVPDVSVVQCQPNDFIILACDGVFEGNFSNEDVCQFVWEQQQNCWDDLAVVACRVCDEAIRCGSKDNISCLVVQLAEGASKVKLFGTASFVPGPPFPRNQQPCRTAYAQMAELGHTTTAAALQTRYQLLQAFSKNKLNAQPPVMRTAFEMSDEVDVETELSFFGKGPAPGNEKNFFEALANTGGNS</sequence>
<dbReference type="eggNOG" id="KOG0697">
    <property type="taxonomic scope" value="Eukaryota"/>
</dbReference>
<dbReference type="VEuPathDB" id="TriTrypDB:LPAL13_300009200"/>
<dbReference type="PANTHER" id="PTHR47992">
    <property type="entry name" value="PROTEIN PHOSPHATASE"/>
    <property type="match status" value="1"/>
</dbReference>
<proteinExistence type="predicted"/>
<dbReference type="InterPro" id="IPR036457">
    <property type="entry name" value="PPM-type-like_dom_sf"/>
</dbReference>
<dbReference type="InterPro" id="IPR015655">
    <property type="entry name" value="PP2C"/>
</dbReference>
<dbReference type="Gene3D" id="3.60.40.10">
    <property type="entry name" value="PPM-type phosphatase domain"/>
    <property type="match status" value="1"/>
</dbReference>
<dbReference type="CDD" id="cd00143">
    <property type="entry name" value="PP2Cc"/>
    <property type="match status" value="1"/>
</dbReference>
<gene>
    <name evidence="2" type="ORF">LPMP_300390</name>
</gene>
<dbReference type="InterPro" id="IPR001932">
    <property type="entry name" value="PPM-type_phosphatase-like_dom"/>
</dbReference>
<dbReference type="EMBL" id="CP009399">
    <property type="protein sequence ID" value="AIO00274.1"/>
    <property type="molecule type" value="Genomic_DNA"/>
</dbReference>
<keyword evidence="2" id="KW-0378">Hydrolase</keyword>
<dbReference type="KEGG" id="lpan:LPMP_300390"/>
<dbReference type="FunFam" id="3.60.40.10:FF:000073">
    <property type="entry name" value="Putative phosphatase 2C"/>
    <property type="match status" value="1"/>
</dbReference>
<dbReference type="Proteomes" id="UP000063063">
    <property type="component" value="Chromosome 30"/>
</dbReference>
<dbReference type="GeneID" id="22577093"/>
<dbReference type="SMART" id="SM00331">
    <property type="entry name" value="PP2C_SIG"/>
    <property type="match status" value="1"/>
</dbReference>
<evidence type="ECO:0000313" key="3">
    <source>
        <dbReference type="Proteomes" id="UP000063063"/>
    </source>
</evidence>
<name>A0A088RW81_LEIPA</name>
<evidence type="ECO:0000259" key="1">
    <source>
        <dbReference type="PROSITE" id="PS51746"/>
    </source>
</evidence>
<accession>A0A088RW81</accession>